<name>A0A819RIG7_9BILA</name>
<evidence type="ECO:0000313" key="1">
    <source>
        <dbReference type="EMBL" id="CAF1534857.1"/>
    </source>
</evidence>
<reference evidence="2" key="1">
    <citation type="submission" date="2021-02" db="EMBL/GenBank/DDBJ databases">
        <authorList>
            <person name="Nowell W R."/>
        </authorList>
    </citation>
    <scope>NUCLEOTIDE SEQUENCE</scope>
</reference>
<dbReference type="Proteomes" id="UP000663845">
    <property type="component" value="Unassembled WGS sequence"/>
</dbReference>
<dbReference type="EMBL" id="CAJOAZ010004302">
    <property type="protein sequence ID" value="CAF4052949.1"/>
    <property type="molecule type" value="Genomic_DNA"/>
</dbReference>
<gene>
    <name evidence="1" type="ORF">JYZ213_LOCUS45359</name>
    <name evidence="2" type="ORF">OXD698_LOCUS32649</name>
</gene>
<dbReference type="Proteomes" id="UP000663844">
    <property type="component" value="Unassembled WGS sequence"/>
</dbReference>
<sequence length="29" mass="3223">MRIPISLRISIPLTRGTPLLISILIPIPK</sequence>
<organism evidence="2 3">
    <name type="scientific">Adineta steineri</name>
    <dbReference type="NCBI Taxonomy" id="433720"/>
    <lineage>
        <taxon>Eukaryota</taxon>
        <taxon>Metazoa</taxon>
        <taxon>Spiralia</taxon>
        <taxon>Gnathifera</taxon>
        <taxon>Rotifera</taxon>
        <taxon>Eurotatoria</taxon>
        <taxon>Bdelloidea</taxon>
        <taxon>Adinetida</taxon>
        <taxon>Adinetidae</taxon>
        <taxon>Adineta</taxon>
    </lineage>
</organism>
<comment type="caution">
    <text evidence="2">The sequence shown here is derived from an EMBL/GenBank/DDBJ whole genome shotgun (WGS) entry which is preliminary data.</text>
</comment>
<protein>
    <submittedName>
        <fullName evidence="2">Uncharacterized protein</fullName>
    </submittedName>
</protein>
<proteinExistence type="predicted"/>
<dbReference type="AlphaFoldDB" id="A0A819RIG7"/>
<feature type="non-terminal residue" evidence="2">
    <location>
        <position position="29"/>
    </location>
</feature>
<evidence type="ECO:0000313" key="2">
    <source>
        <dbReference type="EMBL" id="CAF4052949.1"/>
    </source>
</evidence>
<evidence type="ECO:0000313" key="3">
    <source>
        <dbReference type="Proteomes" id="UP000663844"/>
    </source>
</evidence>
<dbReference type="EMBL" id="CAJNOG010003708">
    <property type="protein sequence ID" value="CAF1534857.1"/>
    <property type="molecule type" value="Genomic_DNA"/>
</dbReference>
<accession>A0A819RIG7</accession>